<evidence type="ECO:0000256" key="8">
    <source>
        <dbReference type="ARBA" id="ARBA00012016"/>
    </source>
</evidence>
<evidence type="ECO:0000256" key="13">
    <source>
        <dbReference type="ARBA" id="ARBA00022777"/>
    </source>
</evidence>
<dbReference type="InterPro" id="IPR027417">
    <property type="entry name" value="P-loop_NTPase"/>
</dbReference>
<evidence type="ECO:0000256" key="6">
    <source>
        <dbReference type="ARBA" id="ARBA00005159"/>
    </source>
</evidence>
<evidence type="ECO:0000313" key="19">
    <source>
        <dbReference type="Proteomes" id="UP000229707"/>
    </source>
</evidence>
<keyword evidence="15" id="KW-0342">GTP-binding</keyword>
<name>A0ABX4MIC0_9HYPH</name>
<dbReference type="EC" id="2.7.1.156" evidence="8"/>
<keyword evidence="13 18" id="KW-0418">Kinase</keyword>
<dbReference type="EMBL" id="NXGL01000011">
    <property type="protein sequence ID" value="PIM95073.1"/>
    <property type="molecule type" value="Genomic_DNA"/>
</dbReference>
<dbReference type="Proteomes" id="UP000229707">
    <property type="component" value="Unassembled WGS sequence"/>
</dbReference>
<evidence type="ECO:0000256" key="3">
    <source>
        <dbReference type="ARBA" id="ARBA00001522"/>
    </source>
</evidence>
<evidence type="ECO:0000313" key="18">
    <source>
        <dbReference type="EMBL" id="PIM95073.1"/>
    </source>
</evidence>
<evidence type="ECO:0000256" key="10">
    <source>
        <dbReference type="ARBA" id="ARBA00022573"/>
    </source>
</evidence>
<protein>
    <recommendedName>
        <fullName evidence="16">Adenosylcobinamide kinase</fullName>
        <ecNumber evidence="8">2.7.1.156</ecNumber>
        <ecNumber evidence="9">2.7.7.62</ecNumber>
    </recommendedName>
    <alternativeName>
        <fullName evidence="17">Adenosylcobinamide-phosphate guanylyltransferase</fullName>
    </alternativeName>
</protein>
<evidence type="ECO:0000256" key="5">
    <source>
        <dbReference type="ARBA" id="ARBA00004692"/>
    </source>
</evidence>
<comment type="caution">
    <text evidence="18">The sequence shown here is derived from an EMBL/GenBank/DDBJ whole genome shotgun (WGS) entry which is preliminary data.</text>
</comment>
<organism evidence="18 19">
    <name type="scientific">Candidatus Hodgkinia cicadicola</name>
    <dbReference type="NCBI Taxonomy" id="573658"/>
    <lineage>
        <taxon>Bacteria</taxon>
        <taxon>Pseudomonadati</taxon>
        <taxon>Pseudomonadota</taxon>
        <taxon>Alphaproteobacteria</taxon>
        <taxon>Hyphomicrobiales</taxon>
        <taxon>Candidatus Hodgkinia</taxon>
    </lineage>
</organism>
<comment type="pathway">
    <text evidence="6">Cofactor biosynthesis; adenosylcobalamin biosynthesis; adenosylcobalamin from cob(II)yrinate a,c-diamide: step 5/7.</text>
</comment>
<sequence length="157" mass="18092">MLIGLQKTGKSRIIRSTCCNLKTLYVVTNSINGKDKLFQHIKYRSNNWTIYEEGINLTALIKTTMNTNTMVIIDDISTWLVNIMLLKSNCYNEIDKLLMLLKETKNWVVITHELSTNISTNTLNKKIIKLLQNMTQQLVLISNKIYISISGNILRLK</sequence>
<keyword evidence="12" id="KW-0547">Nucleotide-binding</keyword>
<dbReference type="Gene3D" id="3.40.50.300">
    <property type="entry name" value="P-loop containing nucleotide triphosphate hydrolases"/>
    <property type="match status" value="1"/>
</dbReference>
<evidence type="ECO:0000256" key="9">
    <source>
        <dbReference type="ARBA" id="ARBA00012523"/>
    </source>
</evidence>
<dbReference type="PANTHER" id="PTHR34848:SF1">
    <property type="entry name" value="BIFUNCTIONAL ADENOSYLCOBALAMIN BIOSYNTHESIS PROTEIN COBU"/>
    <property type="match status" value="1"/>
</dbReference>
<evidence type="ECO:0000256" key="4">
    <source>
        <dbReference type="ARBA" id="ARBA00003889"/>
    </source>
</evidence>
<keyword evidence="10" id="KW-0169">Cobalamin biosynthesis</keyword>
<proteinExistence type="inferred from homology"/>
<dbReference type="InterPro" id="IPR003203">
    <property type="entry name" value="CobU/CobP"/>
</dbReference>
<dbReference type="EC" id="2.7.7.62" evidence="9"/>
<evidence type="ECO:0000256" key="17">
    <source>
        <dbReference type="ARBA" id="ARBA00030571"/>
    </source>
</evidence>
<comment type="similarity">
    <text evidence="7">Belongs to the CobU/CobP family.</text>
</comment>
<accession>A0ABX4MIC0</accession>
<comment type="catalytic activity">
    <reaction evidence="3">
        <text>adenosylcob(III)inamide + GTP = adenosylcob(III)inamide phosphate + GDP + H(+)</text>
        <dbReference type="Rhea" id="RHEA:15765"/>
        <dbReference type="ChEBI" id="CHEBI:2480"/>
        <dbReference type="ChEBI" id="CHEBI:15378"/>
        <dbReference type="ChEBI" id="CHEBI:37565"/>
        <dbReference type="ChEBI" id="CHEBI:58189"/>
        <dbReference type="ChEBI" id="CHEBI:58502"/>
        <dbReference type="EC" id="2.7.1.156"/>
    </reaction>
</comment>
<reference evidence="18" key="1">
    <citation type="submission" date="2017-09" db="EMBL/GenBank/DDBJ databases">
        <authorList>
            <person name="Campbell M.A."/>
            <person name="Lukasik P."/>
            <person name="Simon C."/>
            <person name="McCutcheon J.P."/>
        </authorList>
    </citation>
    <scope>NUCLEOTIDE SEQUENCE [LARGE SCALE GENOMIC DNA]</scope>
    <source>
        <strain evidence="18">MAGCAS</strain>
    </source>
</reference>
<comment type="pathway">
    <text evidence="5">Cofactor biosynthesis; adenosylcobalamin biosynthesis; adenosylcobalamin from cob(II)yrinate a,c-diamide: step 6/7.</text>
</comment>
<keyword evidence="19" id="KW-1185">Reference proteome</keyword>
<evidence type="ECO:0000256" key="2">
    <source>
        <dbReference type="ARBA" id="ARBA00000711"/>
    </source>
</evidence>
<keyword evidence="14" id="KW-0067">ATP-binding</keyword>
<evidence type="ECO:0000256" key="7">
    <source>
        <dbReference type="ARBA" id="ARBA00007490"/>
    </source>
</evidence>
<keyword evidence="11 18" id="KW-0808">Transferase</keyword>
<comment type="catalytic activity">
    <reaction evidence="1">
        <text>adenosylcob(III)inamide + ATP = adenosylcob(III)inamide phosphate + ADP + H(+)</text>
        <dbReference type="Rhea" id="RHEA:15769"/>
        <dbReference type="ChEBI" id="CHEBI:2480"/>
        <dbReference type="ChEBI" id="CHEBI:15378"/>
        <dbReference type="ChEBI" id="CHEBI:30616"/>
        <dbReference type="ChEBI" id="CHEBI:58502"/>
        <dbReference type="ChEBI" id="CHEBI:456216"/>
        <dbReference type="EC" id="2.7.1.156"/>
    </reaction>
</comment>
<evidence type="ECO:0000256" key="1">
    <source>
        <dbReference type="ARBA" id="ARBA00000312"/>
    </source>
</evidence>
<evidence type="ECO:0000256" key="14">
    <source>
        <dbReference type="ARBA" id="ARBA00022840"/>
    </source>
</evidence>
<dbReference type="PANTHER" id="PTHR34848">
    <property type="match status" value="1"/>
</dbReference>
<evidence type="ECO:0000256" key="12">
    <source>
        <dbReference type="ARBA" id="ARBA00022741"/>
    </source>
</evidence>
<evidence type="ECO:0000256" key="11">
    <source>
        <dbReference type="ARBA" id="ARBA00022679"/>
    </source>
</evidence>
<evidence type="ECO:0000256" key="16">
    <source>
        <dbReference type="ARBA" id="ARBA00029570"/>
    </source>
</evidence>
<comment type="function">
    <text evidence="4">Catalyzes ATP-dependent phosphorylation of adenosylcobinamide and addition of GMP to adenosylcobinamide phosphate.</text>
</comment>
<dbReference type="GO" id="GO:0043752">
    <property type="term" value="F:adenosylcobinamide kinase activity"/>
    <property type="evidence" value="ECO:0007669"/>
    <property type="project" value="UniProtKB-EC"/>
</dbReference>
<dbReference type="SUPFAM" id="SSF52540">
    <property type="entry name" value="P-loop containing nucleoside triphosphate hydrolases"/>
    <property type="match status" value="1"/>
</dbReference>
<evidence type="ECO:0000256" key="15">
    <source>
        <dbReference type="ARBA" id="ARBA00023134"/>
    </source>
</evidence>
<comment type="catalytic activity">
    <reaction evidence="2">
        <text>adenosylcob(III)inamide phosphate + GTP + H(+) = adenosylcob(III)inamide-GDP + diphosphate</text>
        <dbReference type="Rhea" id="RHEA:22712"/>
        <dbReference type="ChEBI" id="CHEBI:15378"/>
        <dbReference type="ChEBI" id="CHEBI:33019"/>
        <dbReference type="ChEBI" id="CHEBI:37565"/>
        <dbReference type="ChEBI" id="CHEBI:58502"/>
        <dbReference type="ChEBI" id="CHEBI:60487"/>
        <dbReference type="EC" id="2.7.7.62"/>
    </reaction>
</comment>
<dbReference type="Pfam" id="PF02283">
    <property type="entry name" value="CobU"/>
    <property type="match status" value="1"/>
</dbReference>
<gene>
    <name evidence="18" type="primary">cobP</name>
    <name evidence="18" type="ORF">MAGCAS_102</name>
</gene>